<keyword evidence="3" id="KW-1185">Reference proteome</keyword>
<dbReference type="RefSeq" id="WP_200234568.1">
    <property type="nucleotide sequence ID" value="NZ_NRRV01000008.1"/>
</dbReference>
<evidence type="ECO:0000313" key="2">
    <source>
        <dbReference type="EMBL" id="MBK1630075.1"/>
    </source>
</evidence>
<proteinExistence type="predicted"/>
<dbReference type="SUPFAM" id="SSF51197">
    <property type="entry name" value="Clavaminate synthase-like"/>
    <property type="match status" value="1"/>
</dbReference>
<dbReference type="EMBL" id="NRRV01000008">
    <property type="protein sequence ID" value="MBK1630075.1"/>
    <property type="molecule type" value="Genomic_DNA"/>
</dbReference>
<dbReference type="PANTHER" id="PTHR20883:SF49">
    <property type="entry name" value="PHYTANOYL-COA DIOXYGENASE"/>
    <property type="match status" value="1"/>
</dbReference>
<dbReference type="Gene3D" id="2.60.120.620">
    <property type="entry name" value="q2cbj1_9rhob like domain"/>
    <property type="match status" value="1"/>
</dbReference>
<evidence type="ECO:0000256" key="1">
    <source>
        <dbReference type="SAM" id="MobiDB-lite"/>
    </source>
</evidence>
<dbReference type="InterPro" id="IPR008775">
    <property type="entry name" value="Phytyl_CoA_dOase-like"/>
</dbReference>
<feature type="region of interest" description="Disordered" evidence="1">
    <location>
        <begin position="53"/>
        <end position="74"/>
    </location>
</feature>
<accession>A0ABS1CDW1</accession>
<dbReference type="PANTHER" id="PTHR20883">
    <property type="entry name" value="PHYTANOYL-COA DIOXYGENASE DOMAIN CONTAINING 1"/>
    <property type="match status" value="1"/>
</dbReference>
<evidence type="ECO:0000313" key="3">
    <source>
        <dbReference type="Proteomes" id="UP000748752"/>
    </source>
</evidence>
<dbReference type="Pfam" id="PF05721">
    <property type="entry name" value="PhyH"/>
    <property type="match status" value="1"/>
</dbReference>
<protein>
    <submittedName>
        <fullName evidence="2">SnoK</fullName>
    </submittedName>
</protein>
<sequence>MSQSPIDNPKHQNPGGQSVLVGENARRDDVDQAWEQDNQAWWDWYMTLADNSDEPAAEQQAQEPQGPPADGLDGITDVDLGVDEAAVRVELSVPYVLTAEQIDAFRTNGYIKLPGVLSPSATRLLRREIVGLLGDAFDTRLDGGTQGRFLSAEMAWREHPLLRAYVLSPRIAKICADLLGVRGVRLYHDNLMSKEPGCGRTPWHYDAHHFPLATNDVVTAWIPAQPIPRAMGPLRFAWPIDVYKLVEGVAFNKFDTSYDRGVADVFRRNAVAVDDGAFDAGEVSFHHNLCFHSAGANRTGQSRVVLANTFFADGARVLDRPTMVSGDWEKFIPGVAPGDVAASPLNPVCWPPQT</sequence>
<name>A0ABS1CDW1_9GAMM</name>
<feature type="region of interest" description="Disordered" evidence="1">
    <location>
        <begin position="1"/>
        <end position="33"/>
    </location>
</feature>
<reference evidence="2 3" key="1">
    <citation type="journal article" date="2020" name="Microorganisms">
        <title>Osmotic Adaptation and Compatible Solute Biosynthesis of Phototrophic Bacteria as Revealed from Genome Analyses.</title>
        <authorList>
            <person name="Imhoff J.F."/>
            <person name="Rahn T."/>
            <person name="Kunzel S."/>
            <person name="Keller A."/>
            <person name="Neulinger S.C."/>
        </authorList>
    </citation>
    <scope>NUCLEOTIDE SEQUENCE [LARGE SCALE GENOMIC DNA]</scope>
    <source>
        <strain evidence="2 3">DSM 6210</strain>
    </source>
</reference>
<gene>
    <name evidence="2" type="ORF">CKO31_04830</name>
</gene>
<comment type="caution">
    <text evidence="2">The sequence shown here is derived from an EMBL/GenBank/DDBJ whole genome shotgun (WGS) entry which is preliminary data.</text>
</comment>
<dbReference type="Proteomes" id="UP000748752">
    <property type="component" value="Unassembled WGS sequence"/>
</dbReference>
<organism evidence="2 3">
    <name type="scientific">Thiohalocapsa halophila</name>
    <dbReference type="NCBI Taxonomy" id="69359"/>
    <lineage>
        <taxon>Bacteria</taxon>
        <taxon>Pseudomonadati</taxon>
        <taxon>Pseudomonadota</taxon>
        <taxon>Gammaproteobacteria</taxon>
        <taxon>Chromatiales</taxon>
        <taxon>Chromatiaceae</taxon>
        <taxon>Thiohalocapsa</taxon>
    </lineage>
</organism>